<organism evidence="2 3">
    <name type="scientific">Actinomadura viridis</name>
    <dbReference type="NCBI Taxonomy" id="58110"/>
    <lineage>
        <taxon>Bacteria</taxon>
        <taxon>Bacillati</taxon>
        <taxon>Actinomycetota</taxon>
        <taxon>Actinomycetes</taxon>
        <taxon>Streptosporangiales</taxon>
        <taxon>Thermomonosporaceae</taxon>
        <taxon>Actinomadura</taxon>
    </lineage>
</organism>
<name>A0A931GKQ2_9ACTN</name>
<dbReference type="EMBL" id="JADOUA010000001">
    <property type="protein sequence ID" value="MBG6091128.1"/>
    <property type="molecule type" value="Genomic_DNA"/>
</dbReference>
<evidence type="ECO:0000256" key="1">
    <source>
        <dbReference type="SAM" id="MobiDB-lite"/>
    </source>
</evidence>
<keyword evidence="3" id="KW-1185">Reference proteome</keyword>
<dbReference type="Proteomes" id="UP000614047">
    <property type="component" value="Unassembled WGS sequence"/>
</dbReference>
<sequence>MNATRIRVGGREIEVREMAFGIFNAFDADGTRLAIAVRLSRGWWLGVRIGEARREMHIPDEPGDEEPIRRGAEEVTRRLLSP</sequence>
<accession>A0A931GKQ2</accession>
<feature type="region of interest" description="Disordered" evidence="1">
    <location>
        <begin position="58"/>
        <end position="82"/>
    </location>
</feature>
<evidence type="ECO:0000313" key="3">
    <source>
        <dbReference type="Proteomes" id="UP000614047"/>
    </source>
</evidence>
<gene>
    <name evidence="2" type="ORF">IW256_005241</name>
</gene>
<dbReference type="RefSeq" id="WP_197013486.1">
    <property type="nucleotide sequence ID" value="NZ_BAABES010000001.1"/>
</dbReference>
<dbReference type="AlphaFoldDB" id="A0A931GKQ2"/>
<protein>
    <submittedName>
        <fullName evidence="2">Uncharacterized protein</fullName>
    </submittedName>
</protein>
<proteinExistence type="predicted"/>
<comment type="caution">
    <text evidence="2">The sequence shown here is derived from an EMBL/GenBank/DDBJ whole genome shotgun (WGS) entry which is preliminary data.</text>
</comment>
<reference evidence="2" key="1">
    <citation type="submission" date="2020-11" db="EMBL/GenBank/DDBJ databases">
        <title>Sequencing the genomes of 1000 actinobacteria strains.</title>
        <authorList>
            <person name="Klenk H.-P."/>
        </authorList>
    </citation>
    <scope>NUCLEOTIDE SEQUENCE</scope>
    <source>
        <strain evidence="2">DSM 43175</strain>
    </source>
</reference>
<evidence type="ECO:0000313" key="2">
    <source>
        <dbReference type="EMBL" id="MBG6091128.1"/>
    </source>
</evidence>